<dbReference type="Pfam" id="PF00881">
    <property type="entry name" value="Nitroreductase"/>
    <property type="match status" value="1"/>
</dbReference>
<dbReference type="GO" id="GO:0016491">
    <property type="term" value="F:oxidoreductase activity"/>
    <property type="evidence" value="ECO:0007669"/>
    <property type="project" value="UniProtKB-UniRule"/>
</dbReference>
<dbReference type="PIRSF" id="PIRSF005426">
    <property type="entry name" value="Frp"/>
    <property type="match status" value="1"/>
</dbReference>
<keyword evidence="5" id="KW-0521">NADP</keyword>
<dbReference type="InterPro" id="IPR000415">
    <property type="entry name" value="Nitroreductase-like"/>
</dbReference>
<evidence type="ECO:0000313" key="10">
    <source>
        <dbReference type="EMBL" id="XDS49928.1"/>
    </source>
</evidence>
<accession>A0AB39UF00</accession>
<reference evidence="8" key="1">
    <citation type="submission" date="2023-07" db="EMBL/GenBank/DDBJ databases">
        <title>Bifidobacterium aquikefiriaerophilum sp. nov. and Bifidobacterium eccum sp. nov., isolated from water kefir.</title>
        <authorList>
            <person name="Breselge S."/>
            <person name="Bellassi P."/>
            <person name="Barcenilla C."/>
            <person name="Alvarez-Ordonez A."/>
            <person name="Morelli L."/>
            <person name="Cotter P.D."/>
        </authorList>
    </citation>
    <scope>NUCLEOTIDE SEQUENCE</scope>
    <source>
        <strain evidence="10">WK012_4_13</strain>
        <strain evidence="9">WK013_4_14</strain>
        <strain evidence="8">WK048_4_13</strain>
    </source>
</reference>
<evidence type="ECO:0000256" key="4">
    <source>
        <dbReference type="ARBA" id="ARBA00023002"/>
    </source>
</evidence>
<proteinExistence type="inferred from homology"/>
<dbReference type="AlphaFoldDB" id="A0AB39UF00"/>
<feature type="region of interest" description="Disordered" evidence="6">
    <location>
        <begin position="236"/>
        <end position="258"/>
    </location>
</feature>
<sequence>MDTLLNRRSIRRFESTPIPPKTSELLELAAQRAATSQFLNAWSAIRITDPALKQQLAEIGEQPYIAEAPLLYIFVLDQRRNAHIAKEQGIDVSADGFNLASSYRFLQAQNDAVLALHAMETAAESLGLGCVILGSVLNDIDRLITLLHLRQLTFPVLGLAIGKPAQQPTLKPRMPRSMQFFENAYPADFDNEEFSQSLISFDATVHQYYDLRHADRPVAAFSAQIKKVSSAKPSRLNDIGRLAPKQGFDIRTQPEQEH</sequence>
<dbReference type="EMBL" id="CP129675">
    <property type="protein sequence ID" value="XDS47538.1"/>
    <property type="molecule type" value="Genomic_DNA"/>
</dbReference>
<feature type="domain" description="Nitroreductase" evidence="7">
    <location>
        <begin position="5"/>
        <end position="163"/>
    </location>
</feature>
<dbReference type="PANTHER" id="PTHR43425:SF2">
    <property type="entry name" value="OXYGEN-INSENSITIVE NADPH NITROREDUCTASE"/>
    <property type="match status" value="1"/>
</dbReference>
<dbReference type="RefSeq" id="WP_369340899.1">
    <property type="nucleotide sequence ID" value="NZ_CP129675.1"/>
</dbReference>
<evidence type="ECO:0000256" key="5">
    <source>
        <dbReference type="PIRNR" id="PIRNR005426"/>
    </source>
</evidence>
<dbReference type="KEGG" id="bfk:QN062_05795"/>
<evidence type="ECO:0000256" key="6">
    <source>
        <dbReference type="SAM" id="MobiDB-lite"/>
    </source>
</evidence>
<dbReference type="SUPFAM" id="SSF55469">
    <property type="entry name" value="FMN-dependent nitroreductase-like"/>
    <property type="match status" value="1"/>
</dbReference>
<evidence type="ECO:0000259" key="7">
    <source>
        <dbReference type="Pfam" id="PF00881"/>
    </source>
</evidence>
<organism evidence="8">
    <name type="scientific">Bifidobacterium fermentum</name>
    <dbReference type="NCBI Taxonomy" id="3059035"/>
    <lineage>
        <taxon>Bacteria</taxon>
        <taxon>Bacillati</taxon>
        <taxon>Actinomycetota</taxon>
        <taxon>Actinomycetes</taxon>
        <taxon>Bifidobacteriales</taxon>
        <taxon>Bifidobacteriaceae</taxon>
        <taxon>Bifidobacterium</taxon>
    </lineage>
</organism>
<name>A0AB39UF00_9BIFI</name>
<dbReference type="PANTHER" id="PTHR43425">
    <property type="entry name" value="OXYGEN-INSENSITIVE NADPH NITROREDUCTASE"/>
    <property type="match status" value="1"/>
</dbReference>
<evidence type="ECO:0000256" key="3">
    <source>
        <dbReference type="ARBA" id="ARBA00022643"/>
    </source>
</evidence>
<dbReference type="Gene3D" id="3.40.109.10">
    <property type="entry name" value="NADH Oxidase"/>
    <property type="match status" value="1"/>
</dbReference>
<keyword evidence="3 5" id="KW-0288">FMN</keyword>
<evidence type="ECO:0000256" key="2">
    <source>
        <dbReference type="ARBA" id="ARBA00022630"/>
    </source>
</evidence>
<gene>
    <name evidence="10" type="ORF">QN062_05795</name>
    <name evidence="9" type="ORF">QN216_10405</name>
    <name evidence="8" type="ORF">QN217_00060</name>
</gene>
<keyword evidence="2 5" id="KW-0285">Flavoprotein</keyword>
<comment type="similarity">
    <text evidence="1 5">Belongs to the flavin oxidoreductase frp family.</text>
</comment>
<dbReference type="EMBL" id="CP129682">
    <property type="protein sequence ID" value="XDS49773.1"/>
    <property type="molecule type" value="Genomic_DNA"/>
</dbReference>
<evidence type="ECO:0000313" key="8">
    <source>
        <dbReference type="EMBL" id="XDS47538.1"/>
    </source>
</evidence>
<dbReference type="EMBL" id="CP129683">
    <property type="protein sequence ID" value="XDS49928.1"/>
    <property type="molecule type" value="Genomic_DNA"/>
</dbReference>
<protein>
    <submittedName>
        <fullName evidence="8">Nitroreductase family protein</fullName>
    </submittedName>
</protein>
<dbReference type="InterPro" id="IPR016446">
    <property type="entry name" value="Flavin_OxRdtase_Frp"/>
</dbReference>
<dbReference type="InterPro" id="IPR029479">
    <property type="entry name" value="Nitroreductase"/>
</dbReference>
<keyword evidence="4 5" id="KW-0560">Oxidoreductase</keyword>
<evidence type="ECO:0000313" key="9">
    <source>
        <dbReference type="EMBL" id="XDS49773.1"/>
    </source>
</evidence>
<evidence type="ECO:0000256" key="1">
    <source>
        <dbReference type="ARBA" id="ARBA00008366"/>
    </source>
</evidence>